<reference evidence="1 2" key="1">
    <citation type="journal article" date="2018" name="Sci. Rep.">
        <title>Genomic signatures of local adaptation to the degree of environmental predictability in rotifers.</title>
        <authorList>
            <person name="Franch-Gras L."/>
            <person name="Hahn C."/>
            <person name="Garcia-Roger E.M."/>
            <person name="Carmona M.J."/>
            <person name="Serra M."/>
            <person name="Gomez A."/>
        </authorList>
    </citation>
    <scope>NUCLEOTIDE SEQUENCE [LARGE SCALE GENOMIC DNA]</scope>
    <source>
        <strain evidence="1">HYR1</strain>
    </source>
</reference>
<name>A0A3M7Q5H7_BRAPC</name>
<dbReference type="AlphaFoldDB" id="A0A3M7Q5H7"/>
<evidence type="ECO:0000313" key="1">
    <source>
        <dbReference type="EMBL" id="RNA06650.1"/>
    </source>
</evidence>
<comment type="caution">
    <text evidence="1">The sequence shown here is derived from an EMBL/GenBank/DDBJ whole genome shotgun (WGS) entry which is preliminary data.</text>
</comment>
<organism evidence="1 2">
    <name type="scientific">Brachionus plicatilis</name>
    <name type="common">Marine rotifer</name>
    <name type="synonym">Brachionus muelleri</name>
    <dbReference type="NCBI Taxonomy" id="10195"/>
    <lineage>
        <taxon>Eukaryota</taxon>
        <taxon>Metazoa</taxon>
        <taxon>Spiralia</taxon>
        <taxon>Gnathifera</taxon>
        <taxon>Rotifera</taxon>
        <taxon>Eurotatoria</taxon>
        <taxon>Monogononta</taxon>
        <taxon>Pseudotrocha</taxon>
        <taxon>Ploima</taxon>
        <taxon>Brachionidae</taxon>
        <taxon>Brachionus</taxon>
    </lineage>
</organism>
<proteinExistence type="predicted"/>
<dbReference type="Proteomes" id="UP000276133">
    <property type="component" value="Unassembled WGS sequence"/>
</dbReference>
<dbReference type="EMBL" id="REGN01007324">
    <property type="protein sequence ID" value="RNA06650.1"/>
    <property type="molecule type" value="Genomic_DNA"/>
</dbReference>
<keyword evidence="2" id="KW-1185">Reference proteome</keyword>
<sequence length="127" mass="14760">MAVIFRKTLILENPLEQKLNKLQMNTLNIFHGIRMKTLGGDTIFTKNPHVTFELNELFKPNMLQNVHKAYLIIIQKRKLFMSKNNQKPAFPAPTTFLVQFFVFLQEESELSSRTFPSDCTTVQISNI</sequence>
<protein>
    <submittedName>
        <fullName evidence="1">Uncharacterized protein</fullName>
    </submittedName>
</protein>
<evidence type="ECO:0000313" key="2">
    <source>
        <dbReference type="Proteomes" id="UP000276133"/>
    </source>
</evidence>
<gene>
    <name evidence="1" type="ORF">BpHYR1_029198</name>
</gene>
<accession>A0A3M7Q5H7</accession>